<dbReference type="PROSITE" id="PS50011">
    <property type="entry name" value="PROTEIN_KINASE_DOM"/>
    <property type="match status" value="1"/>
</dbReference>
<evidence type="ECO:0000256" key="5">
    <source>
        <dbReference type="SAM" id="MobiDB-lite"/>
    </source>
</evidence>
<evidence type="ECO:0000256" key="1">
    <source>
        <dbReference type="ARBA" id="ARBA00012513"/>
    </source>
</evidence>
<feature type="region of interest" description="Disordered" evidence="5">
    <location>
        <begin position="499"/>
        <end position="524"/>
    </location>
</feature>
<accession>A0A1J4KYA5</accession>
<dbReference type="InterPro" id="IPR050235">
    <property type="entry name" value="CK1_Ser-Thr_kinase"/>
</dbReference>
<name>A0A1J4KYA5_9EUKA</name>
<dbReference type="Gene3D" id="1.10.510.10">
    <property type="entry name" value="Transferase(Phosphotransferase) domain 1"/>
    <property type="match status" value="1"/>
</dbReference>
<sequence length="524" mass="60850">MLSKHFENIMHIFLAKRYTLKKKLGSGSFGEVYEADDHIDNKTVAIKIESISAKSPQILNEAKIYTDMTNCNNVPAVFASGTDNLYNYLSMDILGFSLDQIFNICQKKFSLKTVLMIIDQTLTIIEFVHKKKYIYRDIKPNNFLIGKGKEVNKIYLIDFGLAQKYINDENNQHVEYKEGLSVTGTARYASPDALMGHQQSRRDDLMALGYMWVYFMKGTLPWVGIEEKNFDKKCELIAITKRKTPIEILCSELPLEFVTYFYLVKKLEFEEEPKYSEYRKLFRELMIKKNLFYDDEYDWSNNILINPPPSPPPKVRRQSISQRLFPPSISERRRMRENKGNNNNLKLQHAAHLDNPNTKSQPKLKQKGNHENVKSYRRFPMIGKINSKLLCPIKIPNSPRVTRKSQDKLDLNPEKSKERIERLFQCHETEPVVHIPNMNKLRSTNKLGFKSNHAVRNENENTEFSPSPNEEHQVHFTNVKKFPIHEPANEPTELGISVLKSRLNSGNRRSSDLKDASDDKNAIP</sequence>
<dbReference type="RefSeq" id="XP_068369000.1">
    <property type="nucleotide sequence ID" value="XM_068497395.1"/>
</dbReference>
<evidence type="ECO:0000256" key="2">
    <source>
        <dbReference type="ARBA" id="ARBA00022741"/>
    </source>
</evidence>
<feature type="region of interest" description="Disordered" evidence="5">
    <location>
        <begin position="341"/>
        <end position="372"/>
    </location>
</feature>
<dbReference type="VEuPathDB" id="TrichDB:TRFO_13693"/>
<keyword evidence="2 4" id="KW-0547">Nucleotide-binding</keyword>
<feature type="compositionally biased region" description="Basic and acidic residues" evidence="5">
    <location>
        <begin position="509"/>
        <end position="524"/>
    </location>
</feature>
<organism evidence="7 8">
    <name type="scientific">Tritrichomonas foetus</name>
    <dbReference type="NCBI Taxonomy" id="1144522"/>
    <lineage>
        <taxon>Eukaryota</taxon>
        <taxon>Metamonada</taxon>
        <taxon>Parabasalia</taxon>
        <taxon>Tritrichomonadida</taxon>
        <taxon>Tritrichomonadidae</taxon>
        <taxon>Tritrichomonas</taxon>
    </lineage>
</organism>
<dbReference type="SUPFAM" id="SSF56112">
    <property type="entry name" value="Protein kinase-like (PK-like)"/>
    <property type="match status" value="1"/>
</dbReference>
<dbReference type="Pfam" id="PF00069">
    <property type="entry name" value="Pkinase"/>
    <property type="match status" value="1"/>
</dbReference>
<evidence type="ECO:0000259" key="6">
    <source>
        <dbReference type="PROSITE" id="PS50011"/>
    </source>
</evidence>
<dbReference type="EC" id="2.7.11.1" evidence="1"/>
<keyword evidence="7" id="KW-0418">Kinase</keyword>
<dbReference type="PROSITE" id="PS00107">
    <property type="entry name" value="PROTEIN_KINASE_ATP"/>
    <property type="match status" value="1"/>
</dbReference>
<dbReference type="InterPro" id="IPR008271">
    <property type="entry name" value="Ser/Thr_kinase_AS"/>
</dbReference>
<reference evidence="7" key="1">
    <citation type="submission" date="2016-10" db="EMBL/GenBank/DDBJ databases">
        <authorList>
            <person name="Benchimol M."/>
            <person name="Almeida L.G."/>
            <person name="Vasconcelos A.T."/>
            <person name="Perreira-Neves A."/>
            <person name="Rosa I.A."/>
            <person name="Tasca T."/>
            <person name="Bogo M.R."/>
            <person name="de Souza W."/>
        </authorList>
    </citation>
    <scope>NUCLEOTIDE SEQUENCE [LARGE SCALE GENOMIC DNA]</scope>
    <source>
        <strain evidence="7">K</strain>
    </source>
</reference>
<dbReference type="OrthoDB" id="5800476at2759"/>
<dbReference type="EMBL" id="MLAK01000176">
    <property type="protein sequence ID" value="OHT15864.1"/>
    <property type="molecule type" value="Genomic_DNA"/>
</dbReference>
<evidence type="ECO:0000256" key="4">
    <source>
        <dbReference type="PROSITE-ProRule" id="PRU10141"/>
    </source>
</evidence>
<evidence type="ECO:0000256" key="3">
    <source>
        <dbReference type="ARBA" id="ARBA00022840"/>
    </source>
</evidence>
<dbReference type="InterPro" id="IPR017441">
    <property type="entry name" value="Protein_kinase_ATP_BS"/>
</dbReference>
<dbReference type="SMART" id="SM00220">
    <property type="entry name" value="S_TKc"/>
    <property type="match status" value="1"/>
</dbReference>
<evidence type="ECO:0000313" key="7">
    <source>
        <dbReference type="EMBL" id="OHT15864.1"/>
    </source>
</evidence>
<keyword evidence="8" id="KW-1185">Reference proteome</keyword>
<comment type="caution">
    <text evidence="7">The sequence shown here is derived from an EMBL/GenBank/DDBJ whole genome shotgun (WGS) entry which is preliminary data.</text>
</comment>
<feature type="domain" description="Protein kinase" evidence="6">
    <location>
        <begin position="18"/>
        <end position="293"/>
    </location>
</feature>
<dbReference type="AlphaFoldDB" id="A0A1J4KYA5"/>
<protein>
    <recommendedName>
        <fullName evidence="1">non-specific serine/threonine protein kinase</fullName>
        <ecNumber evidence="1">2.7.11.1</ecNumber>
    </recommendedName>
</protein>
<dbReference type="GeneID" id="94832099"/>
<dbReference type="GO" id="GO:0005524">
    <property type="term" value="F:ATP binding"/>
    <property type="evidence" value="ECO:0007669"/>
    <property type="project" value="UniProtKB-UniRule"/>
</dbReference>
<dbReference type="CDD" id="cd14016">
    <property type="entry name" value="STKc_CK1"/>
    <property type="match status" value="1"/>
</dbReference>
<keyword evidence="7" id="KW-0808">Transferase</keyword>
<dbReference type="InterPro" id="IPR011009">
    <property type="entry name" value="Kinase-like_dom_sf"/>
</dbReference>
<evidence type="ECO:0000313" key="8">
    <source>
        <dbReference type="Proteomes" id="UP000179807"/>
    </source>
</evidence>
<gene>
    <name evidence="7" type="ORF">TRFO_13693</name>
</gene>
<dbReference type="InterPro" id="IPR000719">
    <property type="entry name" value="Prot_kinase_dom"/>
</dbReference>
<dbReference type="PROSITE" id="PS00108">
    <property type="entry name" value="PROTEIN_KINASE_ST"/>
    <property type="match status" value="1"/>
</dbReference>
<feature type="binding site" evidence="4">
    <location>
        <position position="47"/>
    </location>
    <ligand>
        <name>ATP</name>
        <dbReference type="ChEBI" id="CHEBI:30616"/>
    </ligand>
</feature>
<keyword evidence="3 4" id="KW-0067">ATP-binding</keyword>
<dbReference type="GO" id="GO:0004674">
    <property type="term" value="F:protein serine/threonine kinase activity"/>
    <property type="evidence" value="ECO:0007669"/>
    <property type="project" value="UniProtKB-EC"/>
</dbReference>
<proteinExistence type="predicted"/>
<dbReference type="PANTHER" id="PTHR11909">
    <property type="entry name" value="CASEIN KINASE-RELATED"/>
    <property type="match status" value="1"/>
</dbReference>
<dbReference type="FunFam" id="1.10.510.10:FF:000596">
    <property type="entry name" value="CK1 family protein kinase"/>
    <property type="match status" value="1"/>
</dbReference>
<dbReference type="Proteomes" id="UP000179807">
    <property type="component" value="Unassembled WGS sequence"/>
</dbReference>